<dbReference type="PANTHER" id="PTHR12374">
    <property type="entry name" value="TRANSCRIPTIONAL ADAPTOR 2 ADA2 -RELATED"/>
    <property type="match status" value="1"/>
</dbReference>
<dbReference type="GO" id="GO:0003682">
    <property type="term" value="F:chromatin binding"/>
    <property type="evidence" value="ECO:0007669"/>
    <property type="project" value="TreeGrafter"/>
</dbReference>
<dbReference type="Pfam" id="PF04433">
    <property type="entry name" value="SWIRM"/>
    <property type="match status" value="1"/>
</dbReference>
<evidence type="ECO:0000313" key="3">
    <source>
        <dbReference type="EMBL" id="KAG2190740.1"/>
    </source>
</evidence>
<dbReference type="PANTHER" id="PTHR12374:SF21">
    <property type="entry name" value="SWIRM DOMAIN-CONTAINING PROTEIN FUN19-RELATED"/>
    <property type="match status" value="1"/>
</dbReference>
<name>A0A8H7QFB5_9FUNG</name>
<dbReference type="OrthoDB" id="5598695at2759"/>
<dbReference type="GO" id="GO:0006357">
    <property type="term" value="P:regulation of transcription by RNA polymerase II"/>
    <property type="evidence" value="ECO:0007669"/>
    <property type="project" value="TreeGrafter"/>
</dbReference>
<keyword evidence="4" id="KW-1185">Reference proteome</keyword>
<reference evidence="3" key="1">
    <citation type="submission" date="2020-12" db="EMBL/GenBank/DDBJ databases">
        <title>Metabolic potential, ecology and presence of endohyphal bacteria is reflected in genomic diversity of Mucoromycotina.</title>
        <authorList>
            <person name="Muszewska A."/>
            <person name="Okrasinska A."/>
            <person name="Steczkiewicz K."/>
            <person name="Drgas O."/>
            <person name="Orlowska M."/>
            <person name="Perlinska-Lenart U."/>
            <person name="Aleksandrzak-Piekarczyk T."/>
            <person name="Szatraj K."/>
            <person name="Zielenkiewicz U."/>
            <person name="Pilsyk S."/>
            <person name="Malc E."/>
            <person name="Mieczkowski P."/>
            <person name="Kruszewska J.S."/>
            <person name="Biernat P."/>
            <person name="Pawlowska J."/>
        </authorList>
    </citation>
    <scope>NUCLEOTIDE SEQUENCE</scope>
    <source>
        <strain evidence="3">CBS 226.32</strain>
    </source>
</reference>
<gene>
    <name evidence="3" type="ORF">INT46_004847</name>
</gene>
<evidence type="ECO:0000256" key="1">
    <source>
        <dbReference type="SAM" id="MobiDB-lite"/>
    </source>
</evidence>
<dbReference type="InterPro" id="IPR007526">
    <property type="entry name" value="SWIRM"/>
</dbReference>
<dbReference type="Gene3D" id="1.10.10.10">
    <property type="entry name" value="Winged helix-like DNA-binding domain superfamily/Winged helix DNA-binding domain"/>
    <property type="match status" value="1"/>
</dbReference>
<dbReference type="GO" id="GO:0070210">
    <property type="term" value="C:Rpd3L-Expanded complex"/>
    <property type="evidence" value="ECO:0007669"/>
    <property type="project" value="TreeGrafter"/>
</dbReference>
<evidence type="ECO:0000313" key="4">
    <source>
        <dbReference type="Proteomes" id="UP000650833"/>
    </source>
</evidence>
<dbReference type="EMBL" id="JAEPRC010000911">
    <property type="protein sequence ID" value="KAG2190740.1"/>
    <property type="molecule type" value="Genomic_DNA"/>
</dbReference>
<dbReference type="SUPFAM" id="SSF46689">
    <property type="entry name" value="Homeodomain-like"/>
    <property type="match status" value="1"/>
</dbReference>
<dbReference type="InterPro" id="IPR009057">
    <property type="entry name" value="Homeodomain-like_sf"/>
</dbReference>
<dbReference type="GO" id="GO:0006338">
    <property type="term" value="P:chromatin remodeling"/>
    <property type="evidence" value="ECO:0007669"/>
    <property type="project" value="TreeGrafter"/>
</dbReference>
<organism evidence="3 4">
    <name type="scientific">Mucor plumbeus</name>
    <dbReference type="NCBI Taxonomy" id="97098"/>
    <lineage>
        <taxon>Eukaryota</taxon>
        <taxon>Fungi</taxon>
        <taxon>Fungi incertae sedis</taxon>
        <taxon>Mucoromycota</taxon>
        <taxon>Mucoromycotina</taxon>
        <taxon>Mucoromycetes</taxon>
        <taxon>Mucorales</taxon>
        <taxon>Mucorineae</taxon>
        <taxon>Mucoraceae</taxon>
        <taxon>Mucor</taxon>
    </lineage>
</organism>
<feature type="compositionally biased region" description="Polar residues" evidence="1">
    <location>
        <begin position="88"/>
        <end position="98"/>
    </location>
</feature>
<dbReference type="GO" id="GO:0003713">
    <property type="term" value="F:transcription coactivator activity"/>
    <property type="evidence" value="ECO:0007669"/>
    <property type="project" value="TreeGrafter"/>
</dbReference>
<feature type="region of interest" description="Disordered" evidence="1">
    <location>
        <begin position="47"/>
        <end position="101"/>
    </location>
</feature>
<dbReference type="PROSITE" id="PS50934">
    <property type="entry name" value="SWIRM"/>
    <property type="match status" value="1"/>
</dbReference>
<dbReference type="InterPro" id="IPR036388">
    <property type="entry name" value="WH-like_DNA-bd_sf"/>
</dbReference>
<sequence length="345" mass="38519">MSFITKENYNYNKRFISPPVTPKQHLESCFMKSNIMEHYNTVVMPPSPPPCSTSSPPCGLRESSFDSSSTTSGNSMAFSQNRRKQRTPSRSPPSTTKGTFRMPLDVFAKALNTISYQESNDTTTIETTVTIATPTSEAVKERKRKRGNGCITPTPALEQEEQQEQQQEKVKINNSNSTRNNAFSLSSILLPSSPLSSSVAPIEQVEFIKKSGTGAAHIYDNLSADCDQTALFLNSEEWIPNLEVFNRKPTIRVSWKGSPLKIKTMPYFDKLHSGEVTIAATLRLTPEQYLKCKWALVLAAKEASETGALFRKSEAQKVCCIDVNKTSVLWNTFVRLGWLGSKWPQ</sequence>
<protein>
    <recommendedName>
        <fullName evidence="2">SWIRM domain-containing protein</fullName>
    </recommendedName>
</protein>
<dbReference type="FunFam" id="1.10.10.10:FF:000087">
    <property type="entry name" value="Transcriptional adapter 2"/>
    <property type="match status" value="1"/>
</dbReference>
<proteinExistence type="predicted"/>
<evidence type="ECO:0000259" key="2">
    <source>
        <dbReference type="PROSITE" id="PS50934"/>
    </source>
</evidence>
<comment type="caution">
    <text evidence="3">The sequence shown here is derived from an EMBL/GenBank/DDBJ whole genome shotgun (WGS) entry which is preliminary data.</text>
</comment>
<accession>A0A8H7QFB5</accession>
<feature type="domain" description="SWIRM" evidence="2">
    <location>
        <begin position="251"/>
        <end position="345"/>
    </location>
</feature>
<dbReference type="Proteomes" id="UP000650833">
    <property type="component" value="Unassembled WGS sequence"/>
</dbReference>
<dbReference type="AlphaFoldDB" id="A0A8H7QFB5"/>
<feature type="compositionally biased region" description="Low complexity" evidence="1">
    <location>
        <begin position="65"/>
        <end position="79"/>
    </location>
</feature>